<dbReference type="Proteomes" id="UP000831327">
    <property type="component" value="Chromosome"/>
</dbReference>
<dbReference type="InterPro" id="IPR036291">
    <property type="entry name" value="NAD(P)-bd_dom_sf"/>
</dbReference>
<dbReference type="PRINTS" id="PR00081">
    <property type="entry name" value="GDHRDH"/>
</dbReference>
<dbReference type="PANTHER" id="PTHR24321:SF15">
    <property type="entry name" value="OXIDOREDUCTASE UCPA"/>
    <property type="match status" value="1"/>
</dbReference>
<evidence type="ECO:0000313" key="5">
    <source>
        <dbReference type="Proteomes" id="UP000831327"/>
    </source>
</evidence>
<dbReference type="EMBL" id="AP025637">
    <property type="protein sequence ID" value="BDG70437.1"/>
    <property type="molecule type" value="Genomic_DNA"/>
</dbReference>
<protein>
    <recommendedName>
        <fullName evidence="3">Ketoreductase domain-containing protein</fullName>
    </recommendedName>
</protein>
<evidence type="ECO:0000256" key="1">
    <source>
        <dbReference type="ARBA" id="ARBA00006484"/>
    </source>
</evidence>
<dbReference type="PRINTS" id="PR00080">
    <property type="entry name" value="SDRFAMILY"/>
</dbReference>
<dbReference type="Pfam" id="PF13561">
    <property type="entry name" value="adh_short_C2"/>
    <property type="match status" value="1"/>
</dbReference>
<dbReference type="InterPro" id="IPR057326">
    <property type="entry name" value="KR_dom"/>
</dbReference>
<dbReference type="PROSITE" id="PS00061">
    <property type="entry name" value="ADH_SHORT"/>
    <property type="match status" value="1"/>
</dbReference>
<accession>A0ABM7XY65</accession>
<feature type="domain" description="Ketoreductase" evidence="3">
    <location>
        <begin position="16"/>
        <end position="189"/>
    </location>
</feature>
<dbReference type="PANTHER" id="PTHR24321">
    <property type="entry name" value="DEHYDROGENASES, SHORT CHAIN"/>
    <property type="match status" value="1"/>
</dbReference>
<evidence type="ECO:0000256" key="2">
    <source>
        <dbReference type="ARBA" id="ARBA00023002"/>
    </source>
</evidence>
<dbReference type="InterPro" id="IPR002347">
    <property type="entry name" value="SDR_fam"/>
</dbReference>
<comment type="similarity">
    <text evidence="1">Belongs to the short-chain dehydrogenases/reductases (SDR) family.</text>
</comment>
<dbReference type="SMART" id="SM00822">
    <property type="entry name" value="PKS_KR"/>
    <property type="match status" value="1"/>
</dbReference>
<keyword evidence="2" id="KW-0560">Oxidoreductase</keyword>
<gene>
    <name evidence="4" type="ORF">Rmf_03660</name>
</gene>
<dbReference type="Gene3D" id="3.40.50.720">
    <property type="entry name" value="NAD(P)-binding Rossmann-like Domain"/>
    <property type="match status" value="1"/>
</dbReference>
<dbReference type="RefSeq" id="WP_244457769.1">
    <property type="nucleotide sequence ID" value="NZ_AP025637.1"/>
</dbReference>
<dbReference type="SUPFAM" id="SSF51735">
    <property type="entry name" value="NAD(P)-binding Rossmann-fold domains"/>
    <property type="match status" value="1"/>
</dbReference>
<name>A0ABM7XY65_9PROT</name>
<organism evidence="4 5">
    <name type="scientific">Roseomonas fluvialis</name>
    <dbReference type="NCBI Taxonomy" id="1750527"/>
    <lineage>
        <taxon>Bacteria</taxon>
        <taxon>Pseudomonadati</taxon>
        <taxon>Pseudomonadota</taxon>
        <taxon>Alphaproteobacteria</taxon>
        <taxon>Acetobacterales</taxon>
        <taxon>Roseomonadaceae</taxon>
        <taxon>Roseomonas</taxon>
    </lineage>
</organism>
<reference evidence="4 5" key="1">
    <citation type="journal article" date="2016" name="Microbes Environ.">
        <title>Phylogenetically diverse aerobic anoxygenic phototrophic bacteria isolated from epilithic biofilms in Tama river, Japan.</title>
        <authorList>
            <person name="Hirose S."/>
            <person name="Matsuura K."/>
            <person name="Haruta S."/>
        </authorList>
    </citation>
    <scope>NUCLEOTIDE SEQUENCE [LARGE SCALE GENOMIC DNA]</scope>
    <source>
        <strain evidence="4 5">S08</strain>
    </source>
</reference>
<keyword evidence="5" id="KW-1185">Reference proteome</keyword>
<evidence type="ECO:0000259" key="3">
    <source>
        <dbReference type="SMART" id="SM00822"/>
    </source>
</evidence>
<dbReference type="InterPro" id="IPR020904">
    <property type="entry name" value="Sc_DH/Rdtase_CS"/>
</dbReference>
<proteinExistence type="inferred from homology"/>
<sequence length="275" mass="28581">MAELAGMMADAGAHRRSVCVTGGARGLGAAIVRGFACQGAHVHVCDILRLEGENLVGALQAEGLRASFHLLDVAQESDWQALASVLERGPGRLDVLVNNAGLIIRKSLAATTRAEWDRAMAVNVTGAFLGMKHCRALLARSPPSAVVNISSTAGLIAHADPSYTTSKWALRGLTKSAALEFAAEGIRVNSIHLATIATPLTDAAPDGHLEANRHAIPIGREASAEEIAAIVLFLASEAASFMTGSEVTADGGLTTGGVAHMRSHYQKMFAESGKA</sequence>
<evidence type="ECO:0000313" key="4">
    <source>
        <dbReference type="EMBL" id="BDG70437.1"/>
    </source>
</evidence>